<comment type="caution">
    <text evidence="2">The sequence shown here is derived from an EMBL/GenBank/DDBJ whole genome shotgun (WGS) entry which is preliminary data.</text>
</comment>
<dbReference type="EMBL" id="MWPQ01000069">
    <property type="protein sequence ID" value="OPH81412.1"/>
    <property type="molecule type" value="Genomic_DNA"/>
</dbReference>
<proteinExistence type="predicted"/>
<organism evidence="2 3">
    <name type="scientific">Nitrobacter vulgaris</name>
    <dbReference type="NCBI Taxonomy" id="29421"/>
    <lineage>
        <taxon>Bacteria</taxon>
        <taxon>Pseudomonadati</taxon>
        <taxon>Pseudomonadota</taxon>
        <taxon>Alphaproteobacteria</taxon>
        <taxon>Hyphomicrobiales</taxon>
        <taxon>Nitrobacteraceae</taxon>
        <taxon>Nitrobacter</taxon>
    </lineage>
</organism>
<dbReference type="Pfam" id="PF08808">
    <property type="entry name" value="RES"/>
    <property type="match status" value="1"/>
</dbReference>
<dbReference type="AlphaFoldDB" id="A0A1V4HUX3"/>
<dbReference type="InterPro" id="IPR014914">
    <property type="entry name" value="RES_dom"/>
</dbReference>
<accession>A0A1V4HUX3</accession>
<feature type="domain" description="RES" evidence="1">
    <location>
        <begin position="19"/>
        <end position="157"/>
    </location>
</feature>
<evidence type="ECO:0000313" key="3">
    <source>
        <dbReference type="Proteomes" id="UP000189940"/>
    </source>
</evidence>
<evidence type="ECO:0000259" key="1">
    <source>
        <dbReference type="SMART" id="SM00953"/>
    </source>
</evidence>
<dbReference type="SMART" id="SM00953">
    <property type="entry name" value="RES"/>
    <property type="match status" value="1"/>
</dbReference>
<protein>
    <recommendedName>
        <fullName evidence="1">RES domain-containing protein</fullName>
    </recommendedName>
</protein>
<dbReference type="Proteomes" id="UP000189940">
    <property type="component" value="Unassembled WGS sequence"/>
</dbReference>
<sequence>MRFQGKLYRALNPIYAREPLSGRGAELYGGRFNPKGVPALYASLSVMTALREANQVGNLQPTTLVSYDADIARVFDSRDDSALSAHDMDAAALADTTWRDQMKAAGEAKTQAFARRLMDTGYDALLVSSFAPGATAEDMNLVVWRWGADAPARLILIDDDNRLASQAIVPSGTK</sequence>
<gene>
    <name evidence="2" type="ORF">B2M20_18110</name>
</gene>
<evidence type="ECO:0000313" key="2">
    <source>
        <dbReference type="EMBL" id="OPH81412.1"/>
    </source>
</evidence>
<reference evidence="2 3" key="1">
    <citation type="submission" date="2017-02" db="EMBL/GenBank/DDBJ databases">
        <title>Genome sequence of the nitrite-oxidizing bacterium Nitrobacter vulgaris strain Ab1.</title>
        <authorList>
            <person name="Mellbye B.L."/>
            <person name="Davis E.W."/>
            <person name="Spieck E."/>
            <person name="Chang J.H."/>
            <person name="Bottomley P.J."/>
            <person name="Sayavedra-Soto L.A."/>
        </authorList>
    </citation>
    <scope>NUCLEOTIDE SEQUENCE [LARGE SCALE GENOMIC DNA]</scope>
    <source>
        <strain evidence="2 3">Ab1</strain>
    </source>
</reference>
<name>A0A1V4HUX3_NITVU</name>
<dbReference type="OrthoDB" id="648213at2"/>
<dbReference type="RefSeq" id="WP_079448427.1">
    <property type="nucleotide sequence ID" value="NZ_MWPQ01000069.1"/>
</dbReference>
<keyword evidence="3" id="KW-1185">Reference proteome</keyword>